<evidence type="ECO:0000313" key="2">
    <source>
        <dbReference type="EMBL" id="GMN27278.1"/>
    </source>
</evidence>
<sequence>MHSLGFPSLLSLFTSCSRLSCWHSDTPTPSNPDKQAKLCGGKGKTYKCPKPPPCRSKYRRNCAPPNSSP</sequence>
<dbReference type="EMBL" id="BTGU01008327">
    <property type="protein sequence ID" value="GMN27278.1"/>
    <property type="molecule type" value="Genomic_DNA"/>
</dbReference>
<gene>
    <name evidence="2" type="ORF">TIFTF001_050460</name>
</gene>
<dbReference type="Proteomes" id="UP001187192">
    <property type="component" value="Unassembled WGS sequence"/>
</dbReference>
<name>A0AA88CMI0_FICCA</name>
<accession>A0AA88CMI0</accession>
<dbReference type="AlphaFoldDB" id="A0AA88CMI0"/>
<feature type="signal peptide" evidence="1">
    <location>
        <begin position="1"/>
        <end position="18"/>
    </location>
</feature>
<keyword evidence="3" id="KW-1185">Reference proteome</keyword>
<comment type="caution">
    <text evidence="2">The sequence shown here is derived from an EMBL/GenBank/DDBJ whole genome shotgun (WGS) entry which is preliminary data.</text>
</comment>
<keyword evidence="1" id="KW-0732">Signal</keyword>
<reference evidence="2" key="1">
    <citation type="submission" date="2023-07" db="EMBL/GenBank/DDBJ databases">
        <title>draft genome sequence of fig (Ficus carica).</title>
        <authorList>
            <person name="Takahashi T."/>
            <person name="Nishimura K."/>
        </authorList>
    </citation>
    <scope>NUCLEOTIDE SEQUENCE</scope>
</reference>
<organism evidence="2 3">
    <name type="scientific">Ficus carica</name>
    <name type="common">Common fig</name>
    <dbReference type="NCBI Taxonomy" id="3494"/>
    <lineage>
        <taxon>Eukaryota</taxon>
        <taxon>Viridiplantae</taxon>
        <taxon>Streptophyta</taxon>
        <taxon>Embryophyta</taxon>
        <taxon>Tracheophyta</taxon>
        <taxon>Spermatophyta</taxon>
        <taxon>Magnoliopsida</taxon>
        <taxon>eudicotyledons</taxon>
        <taxon>Gunneridae</taxon>
        <taxon>Pentapetalae</taxon>
        <taxon>rosids</taxon>
        <taxon>fabids</taxon>
        <taxon>Rosales</taxon>
        <taxon>Moraceae</taxon>
        <taxon>Ficeae</taxon>
        <taxon>Ficus</taxon>
    </lineage>
</organism>
<evidence type="ECO:0000256" key="1">
    <source>
        <dbReference type="SAM" id="SignalP"/>
    </source>
</evidence>
<feature type="chain" id="PRO_5041669855" description="Secreted protein" evidence="1">
    <location>
        <begin position="19"/>
        <end position="69"/>
    </location>
</feature>
<evidence type="ECO:0000313" key="3">
    <source>
        <dbReference type="Proteomes" id="UP001187192"/>
    </source>
</evidence>
<protein>
    <recommendedName>
        <fullName evidence="4">Secreted protein</fullName>
    </recommendedName>
</protein>
<proteinExistence type="predicted"/>
<evidence type="ECO:0008006" key="4">
    <source>
        <dbReference type="Google" id="ProtNLM"/>
    </source>
</evidence>